<accession>A0A382BH56</accession>
<proteinExistence type="predicted"/>
<dbReference type="AlphaFoldDB" id="A0A382BH56"/>
<evidence type="ECO:0008006" key="2">
    <source>
        <dbReference type="Google" id="ProtNLM"/>
    </source>
</evidence>
<protein>
    <recommendedName>
        <fullName evidence="2">DUF4440 domain-containing protein</fullName>
    </recommendedName>
</protein>
<sequence>MSKHNKEEKAAIASFRRWLDGFNARDVNKQINEMHFPHHRLAGSKLNSWETAKEWADGNHEINQKLYDEGWHHTSLVSLEVVQSNKNKVHIMLRMSRRGEDDTEYNGFDTLWIFTKVDGIWGAKLRSSYLSGSAQLEGTKKEN</sequence>
<gene>
    <name evidence="1" type="ORF">METZ01_LOCUS166044</name>
</gene>
<organism evidence="1">
    <name type="scientific">marine metagenome</name>
    <dbReference type="NCBI Taxonomy" id="408172"/>
    <lineage>
        <taxon>unclassified sequences</taxon>
        <taxon>metagenomes</taxon>
        <taxon>ecological metagenomes</taxon>
    </lineage>
</organism>
<name>A0A382BH56_9ZZZZ</name>
<dbReference type="EMBL" id="UINC01029816">
    <property type="protein sequence ID" value="SVB13190.1"/>
    <property type="molecule type" value="Genomic_DNA"/>
</dbReference>
<reference evidence="1" key="1">
    <citation type="submission" date="2018-05" db="EMBL/GenBank/DDBJ databases">
        <authorList>
            <person name="Lanie J.A."/>
            <person name="Ng W.-L."/>
            <person name="Kazmierczak K.M."/>
            <person name="Andrzejewski T.M."/>
            <person name="Davidsen T.M."/>
            <person name="Wayne K.J."/>
            <person name="Tettelin H."/>
            <person name="Glass J.I."/>
            <person name="Rusch D."/>
            <person name="Podicherti R."/>
            <person name="Tsui H.-C.T."/>
            <person name="Winkler M.E."/>
        </authorList>
    </citation>
    <scope>NUCLEOTIDE SEQUENCE</scope>
</reference>
<evidence type="ECO:0000313" key="1">
    <source>
        <dbReference type="EMBL" id="SVB13190.1"/>
    </source>
</evidence>